<organism evidence="1 2">
    <name type="scientific">Steinernema glaseri</name>
    <dbReference type="NCBI Taxonomy" id="37863"/>
    <lineage>
        <taxon>Eukaryota</taxon>
        <taxon>Metazoa</taxon>
        <taxon>Ecdysozoa</taxon>
        <taxon>Nematoda</taxon>
        <taxon>Chromadorea</taxon>
        <taxon>Rhabditida</taxon>
        <taxon>Tylenchina</taxon>
        <taxon>Panagrolaimomorpha</taxon>
        <taxon>Strongyloidoidea</taxon>
        <taxon>Steinernematidae</taxon>
        <taxon>Steinernema</taxon>
    </lineage>
</organism>
<reference evidence="2" key="1">
    <citation type="submission" date="2016-11" db="UniProtKB">
        <authorList>
            <consortium name="WormBaseParasite"/>
        </authorList>
    </citation>
    <scope>IDENTIFICATION</scope>
</reference>
<evidence type="ECO:0000313" key="1">
    <source>
        <dbReference type="Proteomes" id="UP000095287"/>
    </source>
</evidence>
<proteinExistence type="predicted"/>
<sequence length="146" mass="16611">MEEEEEAVEGLIMGIVGTGGELLHNGIIVGGSEEKWLLRRGDTEQLVGGDDCWEASPNYMEKLMIEEERCQECGLEVSRIETESLQGWVYPSGPYRSLKRTVNPSCVINQLRFHSQNHMNYDSDCDDLNLHAKTVKNRDKWAHNSQ</sequence>
<accession>A0A1I7Z9M7</accession>
<dbReference type="Proteomes" id="UP000095287">
    <property type="component" value="Unplaced"/>
</dbReference>
<protein>
    <submittedName>
        <fullName evidence="2">Uncharacterized protein</fullName>
    </submittedName>
</protein>
<dbReference type="AlphaFoldDB" id="A0A1I7Z9M7"/>
<keyword evidence="1" id="KW-1185">Reference proteome</keyword>
<evidence type="ECO:0000313" key="2">
    <source>
        <dbReference type="WBParaSite" id="L893_g23985.t1"/>
    </source>
</evidence>
<name>A0A1I7Z9M7_9BILA</name>
<dbReference type="WBParaSite" id="L893_g23985.t1">
    <property type="protein sequence ID" value="L893_g23985.t1"/>
    <property type="gene ID" value="L893_g23985"/>
</dbReference>